<dbReference type="RefSeq" id="WP_007105731.1">
    <property type="nucleotide sequence ID" value="NZ_BAER01000083.1"/>
</dbReference>
<evidence type="ECO:0000259" key="1">
    <source>
        <dbReference type="SMART" id="SM00897"/>
    </source>
</evidence>
<proteinExistence type="predicted"/>
<accession>K7AF80</accession>
<dbReference type="PANTHER" id="PTHR40252">
    <property type="entry name" value="BLR0328 PROTEIN"/>
    <property type="match status" value="1"/>
</dbReference>
<dbReference type="SMART" id="SM00897">
    <property type="entry name" value="FIST"/>
    <property type="match status" value="1"/>
</dbReference>
<dbReference type="Proteomes" id="UP000006322">
    <property type="component" value="Unassembled WGS sequence"/>
</dbReference>
<evidence type="ECO:0000313" key="3">
    <source>
        <dbReference type="EMBL" id="GAC33965.1"/>
    </source>
</evidence>
<keyword evidence="4" id="KW-1185">Reference proteome</keyword>
<reference evidence="4" key="1">
    <citation type="journal article" date="2014" name="Environ. Microbiol.">
        <title>Comparative genomics of the marine bacterial genus Glaciecola reveals the high degree of genomic diversity and genomic characteristic for cold adaptation.</title>
        <authorList>
            <person name="Qin Q.L."/>
            <person name="Xie B.B."/>
            <person name="Yu Y."/>
            <person name="Shu Y.L."/>
            <person name="Rong J.C."/>
            <person name="Zhang Y.J."/>
            <person name="Zhao D.L."/>
            <person name="Chen X.L."/>
            <person name="Zhang X.Y."/>
            <person name="Chen B."/>
            <person name="Zhou B.C."/>
            <person name="Zhang Y.Z."/>
        </authorList>
    </citation>
    <scope>NUCLEOTIDE SEQUENCE [LARGE SCALE GENOMIC DNA]</scope>
    <source>
        <strain evidence="4">LMG 21857</strain>
    </source>
</reference>
<dbReference type="InterPro" id="IPR013702">
    <property type="entry name" value="FIST_domain_N"/>
</dbReference>
<dbReference type="OrthoDB" id="378730at2"/>
<dbReference type="AlphaFoldDB" id="K7AF80"/>
<dbReference type="InterPro" id="IPR019494">
    <property type="entry name" value="FIST_C"/>
</dbReference>
<dbReference type="Pfam" id="PF08495">
    <property type="entry name" value="FIST"/>
    <property type="match status" value="1"/>
</dbReference>
<feature type="domain" description="FIST" evidence="1">
    <location>
        <begin position="29"/>
        <end position="211"/>
    </location>
</feature>
<protein>
    <recommendedName>
        <fullName evidence="5">Histidine kinase</fullName>
    </recommendedName>
</protein>
<name>K7AF80_9ALTE</name>
<dbReference type="Pfam" id="PF10442">
    <property type="entry name" value="FIST_C"/>
    <property type="match status" value="1"/>
</dbReference>
<organism evidence="3 4">
    <name type="scientific">Paraglaciecola polaris LMG 21857</name>
    <dbReference type="NCBI Taxonomy" id="1129793"/>
    <lineage>
        <taxon>Bacteria</taxon>
        <taxon>Pseudomonadati</taxon>
        <taxon>Pseudomonadota</taxon>
        <taxon>Gammaproteobacteria</taxon>
        <taxon>Alteromonadales</taxon>
        <taxon>Alteromonadaceae</taxon>
        <taxon>Paraglaciecola</taxon>
    </lineage>
</organism>
<dbReference type="STRING" id="1129793.GPLA_3074"/>
<sequence length="381" mass="41813">MAVFTDVRFTSDVTVQALAESVSLLMSSNPKGIMLLCTDKAASWGETFNLWVNKLKVPIFGGVFPGLIVNSRFEPKGILAVGLANDIHVSVIENISNISPHSVNVSLTSSSVHSVVIMVDALSRQIDGYLQQVLHSISDDCCVFGGGAGTLAFHPQPCLFSPKGMHQDAMLLVEMTTEWDLAVGHGWEVLAGPYLANKVDDNRIVELNFESADKLYQRVVEEHSSLLFDEHDFFDIAKTFPFGLARLDDTVLIRDPIKVDEKGLICAGDIPENTMLYIMRGDAQKLISAASGAVRNTLVNMISTQHMGDCILFDCVSRQLFLRDEFTRELQQIHAELGQHHRLVGGLVLGEIALDESGILSLHNKTAVTALARVNAEERVR</sequence>
<evidence type="ECO:0000313" key="4">
    <source>
        <dbReference type="Proteomes" id="UP000006322"/>
    </source>
</evidence>
<dbReference type="PANTHER" id="PTHR40252:SF2">
    <property type="entry name" value="BLR0328 PROTEIN"/>
    <property type="match status" value="1"/>
</dbReference>
<comment type="caution">
    <text evidence="3">The sequence shown here is derived from an EMBL/GenBank/DDBJ whole genome shotgun (WGS) entry which is preliminary data.</text>
</comment>
<evidence type="ECO:0000259" key="2">
    <source>
        <dbReference type="SMART" id="SM01204"/>
    </source>
</evidence>
<feature type="domain" description="FIST C-domain" evidence="2">
    <location>
        <begin position="212"/>
        <end position="355"/>
    </location>
</feature>
<gene>
    <name evidence="3" type="ORF">GPLA_3074</name>
</gene>
<evidence type="ECO:0008006" key="5">
    <source>
        <dbReference type="Google" id="ProtNLM"/>
    </source>
</evidence>
<dbReference type="SMART" id="SM01204">
    <property type="entry name" value="FIST_C"/>
    <property type="match status" value="1"/>
</dbReference>
<dbReference type="EMBL" id="BAER01000083">
    <property type="protein sequence ID" value="GAC33965.1"/>
    <property type="molecule type" value="Genomic_DNA"/>
</dbReference>